<keyword evidence="3" id="KW-1185">Reference proteome</keyword>
<keyword evidence="1" id="KW-0472">Membrane</keyword>
<dbReference type="EMBL" id="JAGSXH010000058">
    <property type="protein sequence ID" value="MBS2964718.1"/>
    <property type="molecule type" value="Genomic_DNA"/>
</dbReference>
<feature type="transmembrane region" description="Helical" evidence="1">
    <location>
        <begin position="180"/>
        <end position="197"/>
    </location>
</feature>
<feature type="transmembrane region" description="Helical" evidence="1">
    <location>
        <begin position="49"/>
        <end position="67"/>
    </location>
</feature>
<feature type="transmembrane region" description="Helical" evidence="1">
    <location>
        <begin position="421"/>
        <end position="439"/>
    </location>
</feature>
<dbReference type="RefSeq" id="WP_211469080.1">
    <property type="nucleotide sequence ID" value="NZ_JAGSXH010000058.1"/>
</dbReference>
<reference evidence="2" key="1">
    <citation type="submission" date="2021-04" db="EMBL/GenBank/DDBJ databases">
        <title>Genome based classification of Actinospica acidithermotolerans sp. nov., an actinobacterium isolated from an Indonesian hot spring.</title>
        <authorList>
            <person name="Kusuma A.B."/>
            <person name="Putra K.E."/>
            <person name="Nafisah S."/>
            <person name="Loh J."/>
            <person name="Nouioui I."/>
            <person name="Goodfellow M."/>
        </authorList>
    </citation>
    <scope>NUCLEOTIDE SEQUENCE</scope>
    <source>
        <strain evidence="2">DSM 45618</strain>
    </source>
</reference>
<keyword evidence="1" id="KW-0812">Transmembrane</keyword>
<feature type="transmembrane region" description="Helical" evidence="1">
    <location>
        <begin position="446"/>
        <end position="466"/>
    </location>
</feature>
<feature type="transmembrane region" description="Helical" evidence="1">
    <location>
        <begin position="150"/>
        <end position="173"/>
    </location>
</feature>
<accession>A0A8J8BCZ4</accession>
<name>A0A8J8BCZ4_9ACTN</name>
<keyword evidence="1" id="KW-1133">Transmembrane helix</keyword>
<sequence>MPDAIRGRRAARAAGLAVGSALAADGAGVLLLAAADARSRSGASGGYPLFWAGLALIFAPSAGVLLLSRRGRAARLAVALGFGLALYLAKVVYEPTAFTFHDEFAHYRNAANLLSSGRLFGYNPLIRATGYYPGLAVATDALARLTGLSVYTSGLILIGCARLTLVGALYLLVDELLGSARAAGVAVLVYAAGPNFLYWDAQYGYESLALPLAVLALFFLARRGGRAPGAPALLCALAAGLAVVATHHITAWVLAVLLAAWAAAVRSRRRQSSDVASTEPDAAPGTAAAAQYAPTLPATVTTGTAVAWLLAVAPITLGYIGPVVARAAVQGFQLIVELHTSRTLFANTGQAATAPAWERVAAVAGTLVILAALPVTLYRGRRTGLPVIVKLLTWSSLAWVALLPLRFTAGGQETANRSSEFLYVGIAVCFALLLEPLLASSRWRRVSALGIVAVLFVGGVSVSWNYSQRLASDYRLTNGSALVTPDDRALAQWMLATLGPGHRVATDDQTGLALGSLGRQDVLASAEDGSRTWLIFYPPSVTGDVLAEIRRSAVEYVVVQRDVLDLPTGVTRFDDSEPAQYYDSPLPAASLSKFDSSPLFREIYAAGSVRLYQVVASARGR</sequence>
<dbReference type="Proteomes" id="UP000677913">
    <property type="component" value="Unassembled WGS sequence"/>
</dbReference>
<gene>
    <name evidence="2" type="ORF">KGA66_16795</name>
</gene>
<comment type="caution">
    <text evidence="2">The sequence shown here is derived from an EMBL/GenBank/DDBJ whole genome shotgun (WGS) entry which is preliminary data.</text>
</comment>
<proteinExistence type="predicted"/>
<feature type="transmembrane region" description="Helical" evidence="1">
    <location>
        <begin position="233"/>
        <end position="264"/>
    </location>
</feature>
<organism evidence="2 3">
    <name type="scientific">Actinocrinis puniceicyclus</name>
    <dbReference type="NCBI Taxonomy" id="977794"/>
    <lineage>
        <taxon>Bacteria</taxon>
        <taxon>Bacillati</taxon>
        <taxon>Actinomycetota</taxon>
        <taxon>Actinomycetes</taxon>
        <taxon>Catenulisporales</taxon>
        <taxon>Actinospicaceae</taxon>
        <taxon>Actinocrinis</taxon>
    </lineage>
</organism>
<feature type="transmembrane region" description="Helical" evidence="1">
    <location>
        <begin position="74"/>
        <end position="93"/>
    </location>
</feature>
<protein>
    <submittedName>
        <fullName evidence="2">Uncharacterized protein</fullName>
    </submittedName>
</protein>
<feature type="transmembrane region" description="Helical" evidence="1">
    <location>
        <begin position="360"/>
        <end position="379"/>
    </location>
</feature>
<dbReference type="AlphaFoldDB" id="A0A8J8BCZ4"/>
<evidence type="ECO:0000256" key="1">
    <source>
        <dbReference type="SAM" id="Phobius"/>
    </source>
</evidence>
<evidence type="ECO:0000313" key="2">
    <source>
        <dbReference type="EMBL" id="MBS2964718.1"/>
    </source>
</evidence>
<feature type="transmembrane region" description="Helical" evidence="1">
    <location>
        <begin position="391"/>
        <end position="409"/>
    </location>
</feature>
<feature type="transmembrane region" description="Helical" evidence="1">
    <location>
        <begin position="203"/>
        <end position="221"/>
    </location>
</feature>
<evidence type="ECO:0000313" key="3">
    <source>
        <dbReference type="Proteomes" id="UP000677913"/>
    </source>
</evidence>